<dbReference type="EMBL" id="BMQS01000012">
    <property type="protein sequence ID" value="GGT97774.1"/>
    <property type="molecule type" value="Genomic_DNA"/>
</dbReference>
<protein>
    <recommendedName>
        <fullName evidence="3">Rad50/SbcC-type AAA domain-containing protein</fullName>
    </recommendedName>
</protein>
<sequence>MELKVRNIGGLRELDLKLRRGINLYTAPNSYGKTSLARAIVSLMTSKLLPEDLLNARADEGIVEAKVDGKTFYRRIYRRGRRLVEEKKLVIDDDRAELLGFFSPENRLVSKLFAGEEDLSWFLAETSKVSEILSKKNEIEIELSRLRESHQELLKKYKESNELMSRMRALEEEIGKLEREEEKARLMGETTQALSVTKTNRMNDIDARLKAKRMELEGVQKSLARVEESLKSLEAALDPSYRESITSQLNQLGEEINSKNLKRAELEAQVRVIERALEEAREMERKGVSTCFVCGSHVEPQTWQVRIGAIEAELRELNRSLQAAKEELSRLSDRKAQLEGKLKELERTESEAASLKRKRMEFQERVETLNTQIADLERQRRELEEKLASIQVVQQGPSTSGRIEQLRKELSSLQYQLQEVGVPGSVMEKMRELEEDIKSLEARLGELQAEYVRRMTSVRDEFSSSVRKVLSDMGFDMEAIIDENQKLRVMREGVELDLRKLSSSERLTIAMVLILAAARSYFSPPFFVVDESFMSYDQARFRKALDHLMGISEYIVVTRAEEKVSLEHLPQVGEIEARQ</sequence>
<dbReference type="InterPro" id="IPR038729">
    <property type="entry name" value="Rad50/SbcC_AAA"/>
</dbReference>
<keyword evidence="6" id="KW-1185">Reference proteome</keyword>
<evidence type="ECO:0000313" key="4">
    <source>
        <dbReference type="EMBL" id="BBD73706.1"/>
    </source>
</evidence>
<proteinExistence type="predicted"/>
<dbReference type="PANTHER" id="PTHR32114:SF2">
    <property type="entry name" value="ABC TRANSPORTER ABCH.3"/>
    <property type="match status" value="1"/>
</dbReference>
<gene>
    <name evidence="5" type="ORF">GCM10007116_14130</name>
    <name evidence="4" type="ORF">HS1genome_2095</name>
</gene>
<dbReference type="NCBIfam" id="NF045487">
    <property type="entry name" value="ASRP"/>
    <property type="match status" value="1"/>
</dbReference>
<dbReference type="Proteomes" id="UP000616143">
    <property type="component" value="Unassembled WGS sequence"/>
</dbReference>
<dbReference type="OrthoDB" id="36891at2157"/>
<dbReference type="EMBL" id="AP018553">
    <property type="protein sequence ID" value="BBD73706.1"/>
    <property type="molecule type" value="Genomic_DNA"/>
</dbReference>
<dbReference type="Gene3D" id="3.40.50.300">
    <property type="entry name" value="P-loop containing nucleotide triphosphate hydrolases"/>
    <property type="match status" value="2"/>
</dbReference>
<evidence type="ECO:0000256" key="2">
    <source>
        <dbReference type="SAM" id="Coils"/>
    </source>
</evidence>
<dbReference type="SUPFAM" id="SSF75712">
    <property type="entry name" value="Rad50 coiled-coil Zn hook"/>
    <property type="match status" value="1"/>
</dbReference>
<organism evidence="4 6">
    <name type="scientific">Sulfodiicoccus acidiphilus</name>
    <dbReference type="NCBI Taxonomy" id="1670455"/>
    <lineage>
        <taxon>Archaea</taxon>
        <taxon>Thermoproteota</taxon>
        <taxon>Thermoprotei</taxon>
        <taxon>Sulfolobales</taxon>
        <taxon>Sulfolobaceae</taxon>
        <taxon>Sulfodiicoccus</taxon>
    </lineage>
</organism>
<feature type="coiled-coil region" evidence="2">
    <location>
        <begin position="129"/>
        <end position="393"/>
    </location>
</feature>
<dbReference type="Pfam" id="PF13476">
    <property type="entry name" value="AAA_23"/>
    <property type="match status" value="1"/>
</dbReference>
<keyword evidence="1 2" id="KW-0175">Coiled coil</keyword>
<dbReference type="SUPFAM" id="SSF52540">
    <property type="entry name" value="P-loop containing nucleoside triphosphate hydrolases"/>
    <property type="match status" value="1"/>
</dbReference>
<dbReference type="RefSeq" id="WP_158613809.1">
    <property type="nucleotide sequence ID" value="NZ_AP018553.1"/>
</dbReference>
<reference evidence="4" key="3">
    <citation type="journal article" date="2019" name="BMC Res. Notes">
        <title>Complete genome sequence of the Sulfodiicoccus acidiphilus strain HS-1T, the first crenarchaeon that lacks polB3, isolated from an acidic hot spring in Ohwaku-dani, Hakone, Japan.</title>
        <authorList>
            <person name="Sakai H.D."/>
            <person name="Kurosawa N."/>
        </authorList>
    </citation>
    <scope>NUCLEOTIDE SEQUENCE</scope>
    <source>
        <strain evidence="4">HS-1</strain>
    </source>
</reference>
<dbReference type="PANTHER" id="PTHR32114">
    <property type="entry name" value="ABC TRANSPORTER ABCH.3"/>
    <property type="match status" value="1"/>
</dbReference>
<evidence type="ECO:0000313" key="6">
    <source>
        <dbReference type="Proteomes" id="UP000276741"/>
    </source>
</evidence>
<feature type="domain" description="Rad50/SbcC-type AAA" evidence="3">
    <location>
        <begin position="2"/>
        <end position="257"/>
    </location>
</feature>
<dbReference type="Proteomes" id="UP000276741">
    <property type="component" value="Chromosome"/>
</dbReference>
<name>A0A348B6A4_9CREN</name>
<evidence type="ECO:0000259" key="3">
    <source>
        <dbReference type="Pfam" id="PF13476"/>
    </source>
</evidence>
<evidence type="ECO:0000313" key="5">
    <source>
        <dbReference type="EMBL" id="GGT97774.1"/>
    </source>
</evidence>
<dbReference type="GeneID" id="38667555"/>
<dbReference type="Gene3D" id="1.10.287.510">
    <property type="entry name" value="Helix hairpin bin"/>
    <property type="match status" value="1"/>
</dbReference>
<accession>A0A348B6A4</accession>
<evidence type="ECO:0000256" key="1">
    <source>
        <dbReference type="ARBA" id="ARBA00023054"/>
    </source>
</evidence>
<reference evidence="5" key="1">
    <citation type="journal article" date="2014" name="Int. J. Syst. Evol. Microbiol.">
        <title>Complete genome sequence of Corynebacterium casei LMG S-19264T (=DSM 44701T), isolated from a smear-ripened cheese.</title>
        <authorList>
            <consortium name="US DOE Joint Genome Institute (JGI-PGF)"/>
            <person name="Walter F."/>
            <person name="Albersmeier A."/>
            <person name="Kalinowski J."/>
            <person name="Ruckert C."/>
        </authorList>
    </citation>
    <scope>NUCLEOTIDE SEQUENCE</scope>
    <source>
        <strain evidence="5">JCM 31740</strain>
    </source>
</reference>
<reference evidence="5" key="4">
    <citation type="submission" date="2020-09" db="EMBL/GenBank/DDBJ databases">
        <authorList>
            <person name="Sun Q."/>
            <person name="Ohkuma M."/>
        </authorList>
    </citation>
    <scope>NUCLEOTIDE SEQUENCE</scope>
    <source>
        <strain evidence="5">JCM 31740</strain>
    </source>
</reference>
<dbReference type="InterPro" id="IPR027417">
    <property type="entry name" value="P-loop_NTPase"/>
</dbReference>
<dbReference type="KEGG" id="sacd:HS1genome_2095"/>
<reference evidence="6" key="2">
    <citation type="submission" date="2018-04" db="EMBL/GenBank/DDBJ databases">
        <title>Complete genome sequence of Sulfodiicoccus acidiphilus strain HS-1.</title>
        <authorList>
            <person name="Sakai H.D."/>
            <person name="Kurosawa N."/>
        </authorList>
    </citation>
    <scope>NUCLEOTIDE SEQUENCE [LARGE SCALE GENOMIC DNA]</scope>
    <source>
        <strain evidence="6">HS-1</strain>
    </source>
</reference>
<dbReference type="AlphaFoldDB" id="A0A348B6A4"/>